<accession>A0AAD6LNR5</accession>
<dbReference type="Gene3D" id="3.40.50.150">
    <property type="entry name" value="Vaccinia Virus protein VP39"/>
    <property type="match status" value="2"/>
</dbReference>
<organism evidence="4 5">
    <name type="scientific">Populus alba x Populus x berolinensis</name>
    <dbReference type="NCBI Taxonomy" id="444605"/>
    <lineage>
        <taxon>Eukaryota</taxon>
        <taxon>Viridiplantae</taxon>
        <taxon>Streptophyta</taxon>
        <taxon>Embryophyta</taxon>
        <taxon>Tracheophyta</taxon>
        <taxon>Spermatophyta</taxon>
        <taxon>Magnoliopsida</taxon>
        <taxon>eudicotyledons</taxon>
        <taxon>Gunneridae</taxon>
        <taxon>Pentapetalae</taxon>
        <taxon>rosids</taxon>
        <taxon>fabids</taxon>
        <taxon>Malpighiales</taxon>
        <taxon>Salicaceae</taxon>
        <taxon>Saliceae</taxon>
        <taxon>Populus</taxon>
    </lineage>
</organism>
<feature type="compositionally biased region" description="Basic and acidic residues" evidence="1">
    <location>
        <begin position="642"/>
        <end position="665"/>
    </location>
</feature>
<evidence type="ECO:0000256" key="1">
    <source>
        <dbReference type="SAM" id="MobiDB-lite"/>
    </source>
</evidence>
<dbReference type="InterPro" id="IPR001932">
    <property type="entry name" value="PPM-type_phosphatase-like_dom"/>
</dbReference>
<dbReference type="SUPFAM" id="SSF53335">
    <property type="entry name" value="S-adenosyl-L-methionine-dependent methyltransferases"/>
    <property type="match status" value="2"/>
</dbReference>
<feature type="region of interest" description="Disordered" evidence="1">
    <location>
        <begin position="628"/>
        <end position="671"/>
    </location>
</feature>
<dbReference type="EMBL" id="JAQIZT010000016">
    <property type="protein sequence ID" value="KAJ6969032.1"/>
    <property type="molecule type" value="Genomic_DNA"/>
</dbReference>
<keyword evidence="5" id="KW-1185">Reference proteome</keyword>
<feature type="domain" description="PPM-type phosphatase" evidence="3">
    <location>
        <begin position="572"/>
        <end position="883"/>
    </location>
</feature>
<dbReference type="SUPFAM" id="SSF81606">
    <property type="entry name" value="PP2C-like"/>
    <property type="match status" value="1"/>
</dbReference>
<proteinExistence type="predicted"/>
<keyword evidence="2" id="KW-0472">Membrane</keyword>
<dbReference type="InterPro" id="IPR036457">
    <property type="entry name" value="PPM-type-like_dom_sf"/>
</dbReference>
<dbReference type="Pfam" id="PF25276">
    <property type="entry name" value="DUF7870"/>
    <property type="match status" value="2"/>
</dbReference>
<evidence type="ECO:0000313" key="5">
    <source>
        <dbReference type="Proteomes" id="UP001164929"/>
    </source>
</evidence>
<evidence type="ECO:0000259" key="3">
    <source>
        <dbReference type="PROSITE" id="PS51746"/>
    </source>
</evidence>
<dbReference type="InterPro" id="IPR029063">
    <property type="entry name" value="SAM-dependent_MTases_sf"/>
</dbReference>
<reference evidence="4 5" key="1">
    <citation type="journal article" date="2023" name="Mol. Ecol. Resour.">
        <title>Chromosome-level genome assembly of a triploid poplar Populus alba 'Berolinensis'.</title>
        <authorList>
            <person name="Chen S."/>
            <person name="Yu Y."/>
            <person name="Wang X."/>
            <person name="Wang S."/>
            <person name="Zhang T."/>
            <person name="Zhou Y."/>
            <person name="He R."/>
            <person name="Meng N."/>
            <person name="Wang Y."/>
            <person name="Liu W."/>
            <person name="Liu Z."/>
            <person name="Liu J."/>
            <person name="Guo Q."/>
            <person name="Huang H."/>
            <person name="Sederoff R.R."/>
            <person name="Wang G."/>
            <person name="Qu G."/>
            <person name="Chen S."/>
        </authorList>
    </citation>
    <scope>NUCLEOTIDE SEQUENCE [LARGE SCALE GENOMIC DNA]</scope>
    <source>
        <strain evidence="4">SC-2020</strain>
    </source>
</reference>
<evidence type="ECO:0000313" key="4">
    <source>
        <dbReference type="EMBL" id="KAJ6969032.1"/>
    </source>
</evidence>
<dbReference type="AlphaFoldDB" id="A0AAD6LNR5"/>
<dbReference type="CDD" id="cd00143">
    <property type="entry name" value="PP2Cc"/>
    <property type="match status" value="1"/>
</dbReference>
<dbReference type="SMART" id="SM00332">
    <property type="entry name" value="PP2Cc"/>
    <property type="match status" value="1"/>
</dbReference>
<name>A0AAD6LNR5_9ROSI</name>
<dbReference type="Pfam" id="PF00481">
    <property type="entry name" value="PP2C"/>
    <property type="match status" value="1"/>
</dbReference>
<dbReference type="InterPro" id="IPR057192">
    <property type="entry name" value="DUF7870"/>
</dbReference>
<gene>
    <name evidence="4" type="ORF">NC653_036869</name>
</gene>
<dbReference type="Proteomes" id="UP001164929">
    <property type="component" value="Chromosome 16"/>
</dbReference>
<keyword evidence="2" id="KW-1133">Transmembrane helix</keyword>
<dbReference type="PANTHER" id="PTHR44843">
    <property type="entry name" value="METHYLTRANSFERASE"/>
    <property type="match status" value="1"/>
</dbReference>
<comment type="caution">
    <text evidence="4">The sequence shown here is derived from an EMBL/GenBank/DDBJ whole genome shotgun (WGS) entry which is preliminary data.</text>
</comment>
<protein>
    <recommendedName>
        <fullName evidence="3">PPM-type phosphatase domain-containing protein</fullName>
    </recommendedName>
</protein>
<feature type="transmembrane region" description="Helical" evidence="2">
    <location>
        <begin position="64"/>
        <end position="81"/>
    </location>
</feature>
<evidence type="ECO:0000256" key="2">
    <source>
        <dbReference type="SAM" id="Phobius"/>
    </source>
</evidence>
<keyword evidence="2" id="KW-0812">Transmembrane</keyword>
<sequence>MKSNHHLTFHGTLTAYSARIIYFYRLCRSPHRVPPLPSPSPKSKPSLQAPWLNRIKSSQKSENVLLFGVLIIIVRFAYIVTTTGESCNLGDFCFLPDNFNFVIAGTGTGVSTSNKAVESTSAGTSQSDLYRSKDWIKAVHFYSDVFHDLVSDGYMSAISKTLCVETPRGDDVLALKEIGILDSIGIYKKASKPLVISSKENRLPFDENTFDFIFSGGDRLDKTAQRPLDLTVSEIQRTLKPEGFFVAHVSAKDTYSFNSFLDLFNSCKLIKSREIEGYDSLMPLIREIVLQKKVGSEIVSKDSDGNSRNSCSVPGYKRDLVRNAEALIMEEPLKPWITLKRNIMNIKYLTAMADISFKSRYVYVDVGARSYGSSIGSWFKKQYPKQNRTFDVYAIEADKAFYEEYRVKKGITLLPYAAWVRNETLRFEINHDPGKEVKEKARGMGRIQPVKSSLSSSSFNGEVNEIEGFDFAEWLKSTVTEKDFVVMKMDVEGTEFDLIPRLFETGAICLIDEIFLECHYNRMGACCSKEPYSDGVVEDAMKEKELEEEEEEGDVIVGDYGARMRFYGASKYTSMYTQQGRKGINQDAMTVWEEFTGDKDMLFCGVFDGHGPYGHKVARHIRDTLPSRLSREIKTSQNNSFKSRDADGKGDNRDEFNKNKGGKDGLDDDDSSSLLLSSWEATFTKSFKEMDEELSLDASIDSFCSGTTAVTIVKEGNKLIIANLGDSRAVLCSKGPKNQLIPIQLTVDLKPNIAGEAERIKNSNGRVFALEKEPELFRIWMPDEDCPGLAMARAFGDFCLKDYGLISTPEVSYRRVTDKDEFVVLATDGVWDVLTNYEVIKIVASARKRSMAAKLVVKHAARAWRSKFPGGKVDDSAVICLFLKNRTLLTRSFSEVTQLSVNHSELEGYSDVSLAKFETYSEVSRASHNHSEIAAVPDRFRSKKQEGSSENANTDLNLEEYVFPHFRLQKVNSSGKFPRLRKVLSRRKSTRAYKGVETVEV</sequence>
<dbReference type="PROSITE" id="PS51746">
    <property type="entry name" value="PPM_2"/>
    <property type="match status" value="1"/>
</dbReference>
<dbReference type="PANTHER" id="PTHR44843:SF2">
    <property type="entry name" value="METHYLTRANSFERASE"/>
    <property type="match status" value="1"/>
</dbReference>
<dbReference type="Gene3D" id="3.60.40.10">
    <property type="entry name" value="PPM-type phosphatase domain"/>
    <property type="match status" value="1"/>
</dbReference>